<dbReference type="AlphaFoldDB" id="A0AAV6ZFQ0"/>
<evidence type="ECO:0000313" key="2">
    <source>
        <dbReference type="EMBL" id="KAG8546215.1"/>
    </source>
</evidence>
<feature type="compositionally biased region" description="Polar residues" evidence="1">
    <location>
        <begin position="56"/>
        <end position="68"/>
    </location>
</feature>
<reference evidence="2" key="1">
    <citation type="thesis" date="2020" institute="ProQuest LLC" country="789 East Eisenhower Parkway, Ann Arbor, MI, USA">
        <title>Comparative Genomics and Chromosome Evolution.</title>
        <authorList>
            <person name="Mudd A.B."/>
        </authorList>
    </citation>
    <scope>NUCLEOTIDE SEQUENCE</scope>
    <source>
        <strain evidence="2">237g6f4</strain>
        <tissue evidence="2">Blood</tissue>
    </source>
</reference>
<dbReference type="Proteomes" id="UP000824782">
    <property type="component" value="Unassembled WGS sequence"/>
</dbReference>
<evidence type="ECO:0000256" key="1">
    <source>
        <dbReference type="SAM" id="MobiDB-lite"/>
    </source>
</evidence>
<accession>A0AAV6ZFQ0</accession>
<protein>
    <submittedName>
        <fullName evidence="2">Uncharacterized protein</fullName>
    </submittedName>
</protein>
<organism evidence="2 3">
    <name type="scientific">Engystomops pustulosus</name>
    <name type="common">Tungara frog</name>
    <name type="synonym">Physalaemus pustulosus</name>
    <dbReference type="NCBI Taxonomy" id="76066"/>
    <lineage>
        <taxon>Eukaryota</taxon>
        <taxon>Metazoa</taxon>
        <taxon>Chordata</taxon>
        <taxon>Craniata</taxon>
        <taxon>Vertebrata</taxon>
        <taxon>Euteleostomi</taxon>
        <taxon>Amphibia</taxon>
        <taxon>Batrachia</taxon>
        <taxon>Anura</taxon>
        <taxon>Neobatrachia</taxon>
        <taxon>Hyloidea</taxon>
        <taxon>Leptodactylidae</taxon>
        <taxon>Leiuperinae</taxon>
        <taxon>Engystomops</taxon>
    </lineage>
</organism>
<keyword evidence="3" id="KW-1185">Reference proteome</keyword>
<gene>
    <name evidence="2" type="ORF">GDO81_019503</name>
</gene>
<dbReference type="EMBL" id="WNYA01001192">
    <property type="protein sequence ID" value="KAG8546215.1"/>
    <property type="molecule type" value="Genomic_DNA"/>
</dbReference>
<feature type="region of interest" description="Disordered" evidence="1">
    <location>
        <begin position="1"/>
        <end position="115"/>
    </location>
</feature>
<sequence length="115" mass="11862">MGNFCSKIISGGLTPNGMAGAPNKQGTDTGSSSKPLENKNNDNISAPSANAAPASQEQVLVSSELSQDSSKDKQNSTPQKQVTSNGPKQIPPLPTTGKATGDNRNPTSPKQEQQV</sequence>
<proteinExistence type="predicted"/>
<feature type="compositionally biased region" description="Polar residues" evidence="1">
    <location>
        <begin position="102"/>
        <end position="115"/>
    </location>
</feature>
<evidence type="ECO:0000313" key="3">
    <source>
        <dbReference type="Proteomes" id="UP000824782"/>
    </source>
</evidence>
<name>A0AAV6ZFQ0_ENGPU</name>
<feature type="compositionally biased region" description="Polar residues" evidence="1">
    <location>
        <begin position="24"/>
        <end position="35"/>
    </location>
</feature>
<comment type="caution">
    <text evidence="2">The sequence shown here is derived from an EMBL/GenBank/DDBJ whole genome shotgun (WGS) entry which is preliminary data.</text>
</comment>
<feature type="compositionally biased region" description="Polar residues" evidence="1">
    <location>
        <begin position="75"/>
        <end position="87"/>
    </location>
</feature>
<feature type="compositionally biased region" description="Low complexity" evidence="1">
    <location>
        <begin position="41"/>
        <end position="55"/>
    </location>
</feature>